<feature type="disulfide bond" evidence="6">
    <location>
        <begin position="988"/>
        <end position="998"/>
    </location>
</feature>
<dbReference type="InterPro" id="IPR001590">
    <property type="entry name" value="Peptidase_M12B"/>
</dbReference>
<dbReference type="GO" id="GO:0006508">
    <property type="term" value="P:proteolysis"/>
    <property type="evidence" value="ECO:0007669"/>
    <property type="project" value="InterPro"/>
</dbReference>
<feature type="domain" description="EGF-like" evidence="9">
    <location>
        <begin position="499"/>
        <end position="539"/>
    </location>
</feature>
<dbReference type="EMBL" id="KQ242631">
    <property type="protein sequence ID" value="KNC77787.1"/>
    <property type="molecule type" value="Genomic_DNA"/>
</dbReference>
<feature type="binding site" evidence="7">
    <location>
        <position position="365"/>
    </location>
    <ligand>
        <name>Zn(2+)</name>
        <dbReference type="ChEBI" id="CHEBI:29105"/>
        <note>catalytic</note>
    </ligand>
</feature>
<dbReference type="STRING" id="667725.A0A0L0FLY2"/>
<dbReference type="SUPFAM" id="SSF57184">
    <property type="entry name" value="Growth factor receptor domain"/>
    <property type="match status" value="1"/>
</dbReference>
<evidence type="ECO:0000256" key="7">
    <source>
        <dbReference type="PROSITE-ProRule" id="PRU00276"/>
    </source>
</evidence>
<dbReference type="OrthoDB" id="10045365at2759"/>
<dbReference type="PROSITE" id="PS51257">
    <property type="entry name" value="PROKAR_LIPOPROTEIN"/>
    <property type="match status" value="1"/>
</dbReference>
<feature type="disulfide bond" evidence="6">
    <location>
        <begin position="705"/>
        <end position="715"/>
    </location>
</feature>
<evidence type="ECO:0000256" key="5">
    <source>
        <dbReference type="ARBA" id="ARBA00023180"/>
    </source>
</evidence>
<feature type="disulfide bond" evidence="6">
    <location>
        <begin position="972"/>
        <end position="981"/>
    </location>
</feature>
<reference evidence="11 12" key="1">
    <citation type="submission" date="2011-02" db="EMBL/GenBank/DDBJ databases">
        <title>The Genome Sequence of Sphaeroforma arctica JP610.</title>
        <authorList>
            <consortium name="The Broad Institute Genome Sequencing Platform"/>
            <person name="Russ C."/>
            <person name="Cuomo C."/>
            <person name="Young S.K."/>
            <person name="Zeng Q."/>
            <person name="Gargeya S."/>
            <person name="Alvarado L."/>
            <person name="Berlin A."/>
            <person name="Chapman S.B."/>
            <person name="Chen Z."/>
            <person name="Freedman E."/>
            <person name="Gellesch M."/>
            <person name="Goldberg J."/>
            <person name="Griggs A."/>
            <person name="Gujja S."/>
            <person name="Heilman E."/>
            <person name="Heiman D."/>
            <person name="Howarth C."/>
            <person name="Mehta T."/>
            <person name="Neiman D."/>
            <person name="Pearson M."/>
            <person name="Roberts A."/>
            <person name="Saif S."/>
            <person name="Shea T."/>
            <person name="Shenoy N."/>
            <person name="Sisk P."/>
            <person name="Stolte C."/>
            <person name="Sykes S."/>
            <person name="White J."/>
            <person name="Yandava C."/>
            <person name="Burger G."/>
            <person name="Gray M.W."/>
            <person name="Holland P.W.H."/>
            <person name="King N."/>
            <person name="Lang F.B.F."/>
            <person name="Roger A.J."/>
            <person name="Ruiz-Trillo I."/>
            <person name="Haas B."/>
            <person name="Nusbaum C."/>
            <person name="Birren B."/>
        </authorList>
    </citation>
    <scope>NUCLEOTIDE SEQUENCE [LARGE SCALE GENOMIC DNA]</scope>
    <source>
        <strain evidence="11 12">JP610</strain>
    </source>
</reference>
<feature type="domain" description="EGF-like" evidence="9">
    <location>
        <begin position="701"/>
        <end position="736"/>
    </location>
</feature>
<dbReference type="Proteomes" id="UP000054560">
    <property type="component" value="Unassembled WGS sequence"/>
</dbReference>
<protein>
    <submittedName>
        <fullName evidence="11">Uncharacterized protein</fullName>
    </submittedName>
</protein>
<feature type="disulfide bond" evidence="6">
    <location>
        <begin position="747"/>
        <end position="764"/>
    </location>
</feature>
<dbReference type="eggNOG" id="KOG1217">
    <property type="taxonomic scope" value="Eukaryota"/>
</dbReference>
<dbReference type="SMART" id="SM00181">
    <property type="entry name" value="EGF"/>
    <property type="match status" value="15"/>
</dbReference>
<feature type="disulfide bond" evidence="6">
    <location>
        <begin position="932"/>
        <end position="941"/>
    </location>
</feature>
<sequence length="1024" mass="108305">MLKVVFLCILIALWSTSCADKDADELARFQKKYGLKNQPAKKNTKAFKSGEQIGLSVDIEGLQVDFWLEQHPVIPSDGVTIQYTFGCISEVHEDIDCSVTLFPNGDVLSMLVFWGDHTWICEGVGAGDGQSMCYKAADMEESNFEDLIVYPERMEGRSTHVRRHAKAEPSLEHDLQLPKNTVEHLDDGSDFGYLTHAHTPRSRRATSRTVQLRMTYDRAYLVALAESENLGASQATIAQADQYTMMLVNHLNTIYVPQVGINFELYPTSRVPNTGAVNGNYGTSTASGTILTNFTTDTANSNDDLNVLFSGVDLAGNTIGVAYIATACRKSYNNGLLTPLGVYGGIYSQVSVFAHEVGHNFGCGHFDDPADIMYPSNNGAREFGATCRATVEQHINNIEVNEKKWYQPACFEVQTDSNPCFAAVGDGGVCGFGLCIASDSTYTCDCTDSDYTGDNCEVPINQCPADGVGQCQNGGKCVDSLRTYTCDCQAGFEGYVCQYETCAANPCTSGNTCTDVTVNGQITGFTCTCENGATGDRCEIMPEVNECASNPCGVGGTCTDDVDSYSCTCATGYSLSADKSTCIDTNDCASNPCTRGTCTDQLGGYVCDCTNTGYTGLNCQENIDDCATNPCGVGGKCTDGVNAYSCSCAAGYSASANKSTCIDTDDCANNPCNAGTCTDQLGGYVCDCSNTGYTGVNCQEDVDECDQAPCASGTCINRPGTFSCVCDEGFAGVLCDQDAGACDSSPCPTGQACTPDSSSSGYTCGCADGFAGPDCGTRIGTCADGDACKNGATCTTNEDRSYTCACAPGYTGTRCAAEINECITANTCVIAKTKTCTDKLLGITCTCKPGWGGDNCEEYTCDCGDGICEEDYYENPVCNCPPGYSGVKCEIGPLLDSTQTNACVNEECANRGNCENVEKPGEVGVTTAQCNCFGGYDGTYCDTVTYDPCEGNPCSFGGTCRASRFGSFSCTCVPGRLGTTCEIDVNECASNPCVGGTCSNNHNTFRCTCTTGWYGQTCSSRTPV</sequence>
<feature type="binding site" evidence="7">
    <location>
        <position position="355"/>
    </location>
    <ligand>
        <name>Zn(2+)</name>
        <dbReference type="ChEBI" id="CHEBI:29105"/>
        <note>catalytic</note>
    </ligand>
</feature>
<evidence type="ECO:0000259" key="9">
    <source>
        <dbReference type="PROSITE" id="PS50026"/>
    </source>
</evidence>
<dbReference type="Gene3D" id="3.40.390.10">
    <property type="entry name" value="Collagenase (Catalytic Domain)"/>
    <property type="match status" value="1"/>
</dbReference>
<feature type="domain" description="EGF-like" evidence="9">
    <location>
        <begin position="663"/>
        <end position="699"/>
    </location>
</feature>
<feature type="disulfide bond" evidence="6">
    <location>
        <begin position="766"/>
        <end position="775"/>
    </location>
</feature>
<evidence type="ECO:0000256" key="8">
    <source>
        <dbReference type="SAM" id="SignalP"/>
    </source>
</evidence>
<feature type="chain" id="PRO_5005538832" evidence="8">
    <location>
        <begin position="20"/>
        <end position="1024"/>
    </location>
</feature>
<keyword evidence="5" id="KW-0325">Glycoprotein</keyword>
<dbReference type="FunFam" id="2.10.25.10:FF:000173">
    <property type="entry name" value="Neurogenic locus notch protein 2"/>
    <property type="match status" value="1"/>
</dbReference>
<dbReference type="InterPro" id="IPR000152">
    <property type="entry name" value="EGF-type_Asp/Asn_hydroxyl_site"/>
</dbReference>
<keyword evidence="7" id="KW-0479">Metal-binding</keyword>
<dbReference type="SMART" id="SM00179">
    <property type="entry name" value="EGF_CA"/>
    <property type="match status" value="11"/>
</dbReference>
<dbReference type="GO" id="GO:0005509">
    <property type="term" value="F:calcium ion binding"/>
    <property type="evidence" value="ECO:0007669"/>
    <property type="project" value="InterPro"/>
</dbReference>
<evidence type="ECO:0000256" key="1">
    <source>
        <dbReference type="ARBA" id="ARBA00022536"/>
    </source>
</evidence>
<accession>A0A0L0FLY2</accession>
<feature type="signal peptide" evidence="8">
    <location>
        <begin position="1"/>
        <end position="19"/>
    </location>
</feature>
<evidence type="ECO:0000256" key="3">
    <source>
        <dbReference type="ARBA" id="ARBA00022737"/>
    </source>
</evidence>
<name>A0A0L0FLY2_9EUKA</name>
<dbReference type="PROSITE" id="PS50215">
    <property type="entry name" value="ADAM_MEPRO"/>
    <property type="match status" value="1"/>
</dbReference>
<dbReference type="InterPro" id="IPR009030">
    <property type="entry name" value="Growth_fac_rcpt_cys_sf"/>
</dbReference>
<keyword evidence="3" id="KW-0677">Repeat</keyword>
<feature type="domain" description="EGF-like" evidence="9">
    <location>
        <begin position="778"/>
        <end position="816"/>
    </location>
</feature>
<comment type="caution">
    <text evidence="6">Lacks conserved residue(s) required for the propagation of feature annotation.</text>
</comment>
<dbReference type="Gene3D" id="2.10.25.10">
    <property type="entry name" value="Laminin"/>
    <property type="match status" value="13"/>
</dbReference>
<feature type="disulfide bond" evidence="6">
    <location>
        <begin position="1009"/>
        <end position="1018"/>
    </location>
</feature>
<dbReference type="PROSITE" id="PS01186">
    <property type="entry name" value="EGF_2"/>
    <property type="match status" value="10"/>
</dbReference>
<proteinExistence type="predicted"/>
<dbReference type="FunFam" id="2.10.25.10:FF:000031">
    <property type="entry name" value="neurogenic locus notch homolog protein 3"/>
    <property type="match status" value="2"/>
</dbReference>
<dbReference type="Pfam" id="PF00008">
    <property type="entry name" value="EGF"/>
    <property type="match status" value="3"/>
</dbReference>
<feature type="domain" description="EGF-like" evidence="9">
    <location>
        <begin position="543"/>
        <end position="583"/>
    </location>
</feature>
<dbReference type="InterPro" id="IPR000742">
    <property type="entry name" value="EGF"/>
</dbReference>
<dbReference type="SUPFAM" id="SSF55486">
    <property type="entry name" value="Metalloproteases ('zincins'), catalytic domain"/>
    <property type="match status" value="1"/>
</dbReference>
<feature type="domain" description="EGF-like" evidence="9">
    <location>
        <begin position="945"/>
        <end position="982"/>
    </location>
</feature>
<feature type="domain" description="EGF-like" evidence="9">
    <location>
        <begin position="426"/>
        <end position="457"/>
    </location>
</feature>
<dbReference type="InterPro" id="IPR049883">
    <property type="entry name" value="NOTCH1_EGF-like"/>
</dbReference>
<keyword evidence="12" id="KW-1185">Reference proteome</keyword>
<dbReference type="Pfam" id="PF07645">
    <property type="entry name" value="EGF_CA"/>
    <property type="match status" value="2"/>
</dbReference>
<dbReference type="GO" id="GO:0004222">
    <property type="term" value="F:metalloendopeptidase activity"/>
    <property type="evidence" value="ECO:0007669"/>
    <property type="project" value="InterPro"/>
</dbReference>
<feature type="domain" description="EGF-like" evidence="9">
    <location>
        <begin position="584"/>
        <end position="620"/>
    </location>
</feature>
<dbReference type="PANTHER" id="PTHR12916:SF4">
    <property type="entry name" value="UNINFLATABLE, ISOFORM C"/>
    <property type="match status" value="1"/>
</dbReference>
<feature type="disulfide bond" evidence="6">
    <location>
        <begin position="588"/>
        <end position="598"/>
    </location>
</feature>
<evidence type="ECO:0000256" key="4">
    <source>
        <dbReference type="ARBA" id="ARBA00023157"/>
    </source>
</evidence>
<dbReference type="InterPro" id="IPR013032">
    <property type="entry name" value="EGF-like_CS"/>
</dbReference>
<evidence type="ECO:0000256" key="6">
    <source>
        <dbReference type="PROSITE-ProRule" id="PRU00076"/>
    </source>
</evidence>
<feature type="domain" description="EGF-like" evidence="9">
    <location>
        <begin position="984"/>
        <end position="1019"/>
    </location>
</feature>
<dbReference type="SUPFAM" id="SSF57196">
    <property type="entry name" value="EGF/Laminin"/>
    <property type="match status" value="7"/>
</dbReference>
<feature type="disulfide bond" evidence="6">
    <location>
        <begin position="828"/>
        <end position="845"/>
    </location>
</feature>
<keyword evidence="1 6" id="KW-0245">EGF-like domain</keyword>
<gene>
    <name evidence="11" type="ORF">SARC_09761</name>
</gene>
<dbReference type="Pfam" id="PF13688">
    <property type="entry name" value="Reprolysin_5"/>
    <property type="match status" value="1"/>
</dbReference>
<feature type="domain" description="EGF-like" evidence="9">
    <location>
        <begin position="459"/>
        <end position="498"/>
    </location>
</feature>
<evidence type="ECO:0000256" key="2">
    <source>
        <dbReference type="ARBA" id="ARBA00022729"/>
    </source>
</evidence>
<evidence type="ECO:0000259" key="10">
    <source>
        <dbReference type="PROSITE" id="PS50215"/>
    </source>
</evidence>
<keyword evidence="2 8" id="KW-0732">Signal</keyword>
<feature type="disulfide bond" evidence="6">
    <location>
        <begin position="529"/>
        <end position="538"/>
    </location>
</feature>
<dbReference type="AlphaFoldDB" id="A0A0L0FLY2"/>
<dbReference type="InterPro" id="IPR001881">
    <property type="entry name" value="EGF-like_Ca-bd_dom"/>
</dbReference>
<dbReference type="PROSITE" id="PS50026">
    <property type="entry name" value="EGF_3"/>
    <property type="match status" value="14"/>
</dbReference>
<keyword evidence="7" id="KW-0862">Zinc</keyword>
<feature type="binding site" evidence="7">
    <location>
        <position position="359"/>
    </location>
    <ligand>
        <name>Zn(2+)</name>
        <dbReference type="ChEBI" id="CHEBI:29105"/>
        <note>catalytic</note>
    </ligand>
</feature>
<feature type="domain" description="EGF-like" evidence="9">
    <location>
        <begin position="738"/>
        <end position="776"/>
    </location>
</feature>
<feature type="domain" description="EGF-like" evidence="9">
    <location>
        <begin position="818"/>
        <end position="857"/>
    </location>
</feature>
<feature type="active site" evidence="7">
    <location>
        <position position="356"/>
    </location>
</feature>
<feature type="disulfide bond" evidence="6">
    <location>
        <begin position="847"/>
        <end position="856"/>
    </location>
</feature>
<feature type="disulfide bond" evidence="6">
    <location>
        <begin position="667"/>
        <end position="677"/>
    </location>
</feature>
<dbReference type="Pfam" id="PF12661">
    <property type="entry name" value="hEGF"/>
    <property type="match status" value="2"/>
</dbReference>
<feature type="domain" description="EGF-like" evidence="9">
    <location>
        <begin position="622"/>
        <end position="662"/>
    </location>
</feature>
<dbReference type="CDD" id="cd00054">
    <property type="entry name" value="EGF_CA"/>
    <property type="match status" value="9"/>
</dbReference>
<feature type="disulfide bond" evidence="6">
    <location>
        <begin position="806"/>
        <end position="815"/>
    </location>
</feature>
<dbReference type="PROSITE" id="PS00022">
    <property type="entry name" value="EGF_1"/>
    <property type="match status" value="10"/>
</dbReference>
<dbReference type="GeneID" id="25910265"/>
<dbReference type="RefSeq" id="XP_014151689.1">
    <property type="nucleotide sequence ID" value="XM_014296214.1"/>
</dbReference>
<feature type="domain" description="EGF-like" evidence="9">
    <location>
        <begin position="899"/>
        <end position="942"/>
    </location>
</feature>
<dbReference type="PROSITE" id="PS00010">
    <property type="entry name" value="ASX_HYDROXYL"/>
    <property type="match status" value="7"/>
</dbReference>
<dbReference type="PRINTS" id="PR00010">
    <property type="entry name" value="EGFBLOOD"/>
</dbReference>
<feature type="domain" description="Peptidase M12B" evidence="10">
    <location>
        <begin position="208"/>
        <end position="435"/>
    </location>
</feature>
<evidence type="ECO:0000313" key="11">
    <source>
        <dbReference type="EMBL" id="KNC77787.1"/>
    </source>
</evidence>
<dbReference type="PROSITE" id="PS01187">
    <property type="entry name" value="EGF_CA"/>
    <property type="match status" value="3"/>
</dbReference>
<dbReference type="InterPro" id="IPR018097">
    <property type="entry name" value="EGF_Ca-bd_CS"/>
</dbReference>
<dbReference type="FunFam" id="2.10.25.10:FF:000279">
    <property type="entry name" value="Neurogenic locus notch 1"/>
    <property type="match status" value="1"/>
</dbReference>
<organism evidence="11 12">
    <name type="scientific">Sphaeroforma arctica JP610</name>
    <dbReference type="NCBI Taxonomy" id="667725"/>
    <lineage>
        <taxon>Eukaryota</taxon>
        <taxon>Ichthyosporea</taxon>
        <taxon>Ichthyophonida</taxon>
        <taxon>Sphaeroforma</taxon>
    </lineage>
</organism>
<feature type="disulfide bond" evidence="6">
    <location>
        <begin position="488"/>
        <end position="497"/>
    </location>
</feature>
<feature type="disulfide bond" evidence="6">
    <location>
        <begin position="726"/>
        <end position="735"/>
    </location>
</feature>
<evidence type="ECO:0000313" key="12">
    <source>
        <dbReference type="Proteomes" id="UP000054560"/>
    </source>
</evidence>
<dbReference type="PANTHER" id="PTHR12916">
    <property type="entry name" value="CYTOCHROME C OXIDASE POLYPEPTIDE VIC-2"/>
    <property type="match status" value="1"/>
</dbReference>
<keyword evidence="4 6" id="KW-1015">Disulfide bond</keyword>
<dbReference type="InterPro" id="IPR024079">
    <property type="entry name" value="MetalloPept_cat_dom_sf"/>
</dbReference>